<keyword evidence="2" id="KW-1185">Reference proteome</keyword>
<protein>
    <submittedName>
        <fullName evidence="1">Uncharacterized protein</fullName>
    </submittedName>
</protein>
<evidence type="ECO:0000313" key="2">
    <source>
        <dbReference type="Proteomes" id="UP000092445"/>
    </source>
</evidence>
<name>A0A1A9ZIR0_GLOPL</name>
<evidence type="ECO:0000313" key="1">
    <source>
        <dbReference type="EnsemblMetazoa" id="GPAI015931-PA"/>
    </source>
</evidence>
<dbReference type="AlphaFoldDB" id="A0A1A9ZIR0"/>
<organism evidence="1 2">
    <name type="scientific">Glossina pallidipes</name>
    <name type="common">Tsetse fly</name>
    <dbReference type="NCBI Taxonomy" id="7398"/>
    <lineage>
        <taxon>Eukaryota</taxon>
        <taxon>Metazoa</taxon>
        <taxon>Ecdysozoa</taxon>
        <taxon>Arthropoda</taxon>
        <taxon>Hexapoda</taxon>
        <taxon>Insecta</taxon>
        <taxon>Pterygota</taxon>
        <taxon>Neoptera</taxon>
        <taxon>Endopterygota</taxon>
        <taxon>Diptera</taxon>
        <taxon>Brachycera</taxon>
        <taxon>Muscomorpha</taxon>
        <taxon>Hippoboscoidea</taxon>
        <taxon>Glossinidae</taxon>
        <taxon>Glossina</taxon>
    </lineage>
</organism>
<dbReference type="Proteomes" id="UP000092445">
    <property type="component" value="Unassembled WGS sequence"/>
</dbReference>
<accession>A0A1A9ZIR0</accession>
<dbReference type="VEuPathDB" id="VectorBase:GPAI015931"/>
<proteinExistence type="predicted"/>
<dbReference type="EnsemblMetazoa" id="GPAI015931-RA">
    <property type="protein sequence ID" value="GPAI015931-PA"/>
    <property type="gene ID" value="GPAI015931"/>
</dbReference>
<reference evidence="2" key="1">
    <citation type="submission" date="2014-03" db="EMBL/GenBank/DDBJ databases">
        <authorList>
            <person name="Aksoy S."/>
            <person name="Warren W."/>
            <person name="Wilson R.K."/>
        </authorList>
    </citation>
    <scope>NUCLEOTIDE SEQUENCE [LARGE SCALE GENOMIC DNA]</scope>
    <source>
        <strain evidence="2">IAEA</strain>
    </source>
</reference>
<sequence length="126" mass="15230">MQRTHMHALRTNLHSYAILLGKHVVCLYSHISLSYPRRHVIFHKYISVNTKTVMQFHPWWLLGRTQHRQQENGVHFSLKKPLSSQSPKWISDFNFQNLHHPVDIQFNRHLAHRLIWGQQQLHEFVR</sequence>
<reference evidence="1" key="2">
    <citation type="submission" date="2020-05" db="UniProtKB">
        <authorList>
            <consortium name="EnsemblMetazoa"/>
        </authorList>
    </citation>
    <scope>IDENTIFICATION</scope>
    <source>
        <strain evidence="1">IAEA</strain>
    </source>
</reference>